<keyword evidence="7 8" id="KW-0472">Membrane</keyword>
<evidence type="ECO:0000256" key="2">
    <source>
        <dbReference type="ARBA" id="ARBA00022676"/>
    </source>
</evidence>
<evidence type="ECO:0000256" key="6">
    <source>
        <dbReference type="ARBA" id="ARBA00022989"/>
    </source>
</evidence>
<dbReference type="PANTHER" id="PTHR48090">
    <property type="entry name" value="UNDECAPRENYL-PHOSPHATE 4-DEOXY-4-FORMAMIDO-L-ARABINOSE TRANSFERASE-RELATED"/>
    <property type="match status" value="1"/>
</dbReference>
<keyword evidence="2" id="KW-0328">Glycosyltransferase</keyword>
<evidence type="ECO:0000256" key="5">
    <source>
        <dbReference type="ARBA" id="ARBA00022985"/>
    </source>
</evidence>
<dbReference type="InterPro" id="IPR029044">
    <property type="entry name" value="Nucleotide-diphossugar_trans"/>
</dbReference>
<protein>
    <submittedName>
        <fullName evidence="10">Unannotated protein</fullName>
    </submittedName>
</protein>
<sequence length="340" mass="36568">MTQDAPSSFAVDSSPLEISVVIPVYQGEQTLPALLDELEPLTRATLTPDGRKFRIAEVLLVWDRGPGRSDQVIRRLAATHDWVRPIWLSRNFGQHAATLAGMTSSGGHWIATIDEDGQHDPAHLGAMLDAAYRDGAQLVYGAPTNPPPHGALRNAGSKFAKKLFATALADQDFAEFNSYRLILGEVGRSVAAYTGTGVYLDVALSWVVADVTTCPVTSRDEGRPASNYSLGRLVSHFGRLMVSSGTKPLLFVSWLGIAFVTLGSLVTLWILFRRFTDDVPLGWASTFVAITIVGGAVLLSLGIVAQYVGAATNMSLGKPLYVVVRDPALTFDPAASDEDR</sequence>
<dbReference type="Pfam" id="PF00535">
    <property type="entry name" value="Glycos_transf_2"/>
    <property type="match status" value="1"/>
</dbReference>
<keyword evidence="6 8" id="KW-1133">Transmembrane helix</keyword>
<keyword evidence="4 8" id="KW-0812">Transmembrane</keyword>
<evidence type="ECO:0000256" key="4">
    <source>
        <dbReference type="ARBA" id="ARBA00022692"/>
    </source>
</evidence>
<accession>A0A6J7LAJ0</accession>
<keyword evidence="3" id="KW-0808">Transferase</keyword>
<feature type="transmembrane region" description="Helical" evidence="8">
    <location>
        <begin position="249"/>
        <end position="272"/>
    </location>
</feature>
<dbReference type="GO" id="GO:0009103">
    <property type="term" value="P:lipopolysaccharide biosynthetic process"/>
    <property type="evidence" value="ECO:0007669"/>
    <property type="project" value="UniProtKB-KW"/>
</dbReference>
<reference evidence="10" key="1">
    <citation type="submission" date="2020-05" db="EMBL/GenBank/DDBJ databases">
        <authorList>
            <person name="Chiriac C."/>
            <person name="Salcher M."/>
            <person name="Ghai R."/>
            <person name="Kavagutti S V."/>
        </authorList>
    </citation>
    <scope>NUCLEOTIDE SEQUENCE</scope>
</reference>
<dbReference type="GO" id="GO:0099621">
    <property type="term" value="F:undecaprenyl-phosphate 4-deoxy-4-formamido-L-arabinose transferase activity"/>
    <property type="evidence" value="ECO:0007669"/>
    <property type="project" value="TreeGrafter"/>
</dbReference>
<dbReference type="InterPro" id="IPR050256">
    <property type="entry name" value="Glycosyltransferase_2"/>
</dbReference>
<keyword evidence="1" id="KW-1003">Cell membrane</keyword>
<evidence type="ECO:0000256" key="1">
    <source>
        <dbReference type="ARBA" id="ARBA00022475"/>
    </source>
</evidence>
<dbReference type="SUPFAM" id="SSF53448">
    <property type="entry name" value="Nucleotide-diphospho-sugar transferases"/>
    <property type="match status" value="1"/>
</dbReference>
<evidence type="ECO:0000259" key="9">
    <source>
        <dbReference type="Pfam" id="PF00535"/>
    </source>
</evidence>
<feature type="domain" description="Glycosyltransferase 2-like" evidence="9">
    <location>
        <begin position="19"/>
        <end position="157"/>
    </location>
</feature>
<name>A0A6J7LAJ0_9ZZZZ</name>
<proteinExistence type="predicted"/>
<evidence type="ECO:0000256" key="8">
    <source>
        <dbReference type="SAM" id="Phobius"/>
    </source>
</evidence>
<dbReference type="PANTHER" id="PTHR48090:SF3">
    <property type="entry name" value="UNDECAPRENYL-PHOSPHATE 4-DEOXY-4-FORMAMIDO-L-ARABINOSE TRANSFERASE"/>
    <property type="match status" value="1"/>
</dbReference>
<gene>
    <name evidence="10" type="ORF">UFOPK3772_02677</name>
</gene>
<dbReference type="EMBL" id="CAFBNE010000112">
    <property type="protein sequence ID" value="CAB4965578.1"/>
    <property type="molecule type" value="Genomic_DNA"/>
</dbReference>
<dbReference type="Gene3D" id="3.90.550.10">
    <property type="entry name" value="Spore Coat Polysaccharide Biosynthesis Protein SpsA, Chain A"/>
    <property type="match status" value="1"/>
</dbReference>
<evidence type="ECO:0000256" key="3">
    <source>
        <dbReference type="ARBA" id="ARBA00022679"/>
    </source>
</evidence>
<dbReference type="GO" id="GO:0005886">
    <property type="term" value="C:plasma membrane"/>
    <property type="evidence" value="ECO:0007669"/>
    <property type="project" value="TreeGrafter"/>
</dbReference>
<organism evidence="10">
    <name type="scientific">freshwater metagenome</name>
    <dbReference type="NCBI Taxonomy" id="449393"/>
    <lineage>
        <taxon>unclassified sequences</taxon>
        <taxon>metagenomes</taxon>
        <taxon>ecological metagenomes</taxon>
    </lineage>
</organism>
<evidence type="ECO:0000313" key="10">
    <source>
        <dbReference type="EMBL" id="CAB4965578.1"/>
    </source>
</evidence>
<evidence type="ECO:0000256" key="7">
    <source>
        <dbReference type="ARBA" id="ARBA00023136"/>
    </source>
</evidence>
<dbReference type="AlphaFoldDB" id="A0A6J7LAJ0"/>
<feature type="transmembrane region" description="Helical" evidence="8">
    <location>
        <begin position="284"/>
        <end position="308"/>
    </location>
</feature>
<keyword evidence="5" id="KW-0448">Lipopolysaccharide biosynthesis</keyword>
<dbReference type="InterPro" id="IPR001173">
    <property type="entry name" value="Glyco_trans_2-like"/>
</dbReference>